<evidence type="ECO:0000256" key="17">
    <source>
        <dbReference type="SAM" id="MobiDB-lite"/>
    </source>
</evidence>
<proteinExistence type="inferred from homology"/>
<dbReference type="Gene3D" id="3.30.200.20">
    <property type="entry name" value="Phosphorylase Kinase, domain 1"/>
    <property type="match status" value="1"/>
</dbReference>
<dbReference type="InterPro" id="IPR008271">
    <property type="entry name" value="Ser/Thr_kinase_AS"/>
</dbReference>
<dbReference type="SUPFAM" id="SSF56112">
    <property type="entry name" value="Protein kinase-like (PK-like)"/>
    <property type="match status" value="1"/>
</dbReference>
<evidence type="ECO:0000256" key="12">
    <source>
        <dbReference type="ARBA" id="ARBA00023136"/>
    </source>
</evidence>
<evidence type="ECO:0000259" key="19">
    <source>
        <dbReference type="PROSITE" id="PS50011"/>
    </source>
</evidence>
<evidence type="ECO:0000256" key="2">
    <source>
        <dbReference type="ARBA" id="ARBA00022527"/>
    </source>
</evidence>
<dbReference type="InterPro" id="IPR000719">
    <property type="entry name" value="Prot_kinase_dom"/>
</dbReference>
<evidence type="ECO:0000256" key="5">
    <source>
        <dbReference type="ARBA" id="ARBA00022692"/>
    </source>
</evidence>
<evidence type="ECO:0000256" key="10">
    <source>
        <dbReference type="ARBA" id="ARBA00022840"/>
    </source>
</evidence>
<dbReference type="AlphaFoldDB" id="A0A6A1UMW5"/>
<evidence type="ECO:0000256" key="13">
    <source>
        <dbReference type="ARBA" id="ARBA00023170"/>
    </source>
</evidence>
<dbReference type="GO" id="GO:0009737">
    <property type="term" value="P:response to abscisic acid"/>
    <property type="evidence" value="ECO:0007669"/>
    <property type="project" value="UniProtKB-ARBA"/>
</dbReference>
<dbReference type="Pfam" id="PF07714">
    <property type="entry name" value="PK_Tyr_Ser-Thr"/>
    <property type="match status" value="1"/>
</dbReference>
<dbReference type="GO" id="GO:0005524">
    <property type="term" value="F:ATP binding"/>
    <property type="evidence" value="ECO:0007669"/>
    <property type="project" value="UniProtKB-UniRule"/>
</dbReference>
<keyword evidence="7" id="KW-0677">Repeat</keyword>
<dbReference type="PROSITE" id="PS00108">
    <property type="entry name" value="PROTEIN_KINASE_ST"/>
    <property type="match status" value="1"/>
</dbReference>
<gene>
    <name evidence="20" type="ORF">CJ030_MR0G004558</name>
</gene>
<keyword evidence="6" id="KW-0732">Signal</keyword>
<dbReference type="FunFam" id="3.30.200.20:FF:000142">
    <property type="entry name" value="Cysteine-rich receptor-like protein kinase 10"/>
    <property type="match status" value="1"/>
</dbReference>
<evidence type="ECO:0000256" key="4">
    <source>
        <dbReference type="ARBA" id="ARBA00022679"/>
    </source>
</evidence>
<dbReference type="InterPro" id="IPR011009">
    <property type="entry name" value="Kinase-like_dom_sf"/>
</dbReference>
<evidence type="ECO:0000256" key="6">
    <source>
        <dbReference type="ARBA" id="ARBA00022729"/>
    </source>
</evidence>
<accession>A0A6A1UMW5</accession>
<protein>
    <submittedName>
        <fullName evidence="20">Cysteine-rich receptor-like protein kinase 10</fullName>
    </submittedName>
</protein>
<sequence>MVFAGSKRKASRTIIIVLVLIIVGVALAISICFYLRVRRPTPRKKLKTVDQIISAQSLQFDFDCIKAATDNFSVANKLGQGGFGVVHKGELCDGKIIAVKRLSRDSGQGDLEFKNEVLLMAKLQHRNLLRLLGFCMERNERILIYEFMPNRSLDHCLFDPIRRPNLHWERRYKIIRGIARGILYLHEDSRLRIIHRDLKASNILLDSEMNPKVSDFGMARLFLLDQTQGNTRRIVGTYGYMAPEYVIHGQFSVKSDVFSFGVLTLEIVSGQRNSCFQNGENEEYLLSHAWRNWMEGTASNIIDPTIKFGSTTEIMRCIHIALLCVQENVANRPTMASVVLMLNSYSITLSAPSRPAFFMHSTNGSQMPSNQLQASENEASITDLDPR</sequence>
<dbReference type="PANTHER" id="PTHR27002:SF1073">
    <property type="entry name" value="CYSTEINE-RICH RECEPTOR-LIKE PROTEIN KINASE 29"/>
    <property type="match status" value="1"/>
</dbReference>
<keyword evidence="21" id="KW-1185">Reference proteome</keyword>
<dbReference type="GO" id="GO:0005886">
    <property type="term" value="C:plasma membrane"/>
    <property type="evidence" value="ECO:0007669"/>
    <property type="project" value="TreeGrafter"/>
</dbReference>
<reference evidence="20 21" key="1">
    <citation type="journal article" date="2019" name="Plant Biotechnol. J.">
        <title>The red bayberry genome and genetic basis of sex determination.</title>
        <authorList>
            <person name="Jia H.M."/>
            <person name="Jia H.J."/>
            <person name="Cai Q.L."/>
            <person name="Wang Y."/>
            <person name="Zhao H.B."/>
            <person name="Yang W.F."/>
            <person name="Wang G.Y."/>
            <person name="Li Y.H."/>
            <person name="Zhan D.L."/>
            <person name="Shen Y.T."/>
            <person name="Niu Q.F."/>
            <person name="Chang L."/>
            <person name="Qiu J."/>
            <person name="Zhao L."/>
            <person name="Xie H.B."/>
            <person name="Fu W.Y."/>
            <person name="Jin J."/>
            <person name="Li X.W."/>
            <person name="Jiao Y."/>
            <person name="Zhou C.C."/>
            <person name="Tu T."/>
            <person name="Chai C.Y."/>
            <person name="Gao J.L."/>
            <person name="Fan L.J."/>
            <person name="van de Weg E."/>
            <person name="Wang J.Y."/>
            <person name="Gao Z.S."/>
        </authorList>
    </citation>
    <scope>NUCLEOTIDE SEQUENCE [LARGE SCALE GENOMIC DNA]</scope>
    <source>
        <tissue evidence="20">Leaves</tissue>
    </source>
</reference>
<dbReference type="Proteomes" id="UP000516437">
    <property type="component" value="Unassembled WGS sequence"/>
</dbReference>
<evidence type="ECO:0000256" key="7">
    <source>
        <dbReference type="ARBA" id="ARBA00022737"/>
    </source>
</evidence>
<evidence type="ECO:0000256" key="14">
    <source>
        <dbReference type="ARBA" id="ARBA00023180"/>
    </source>
</evidence>
<dbReference type="CDD" id="cd14066">
    <property type="entry name" value="STKc_IRAK"/>
    <property type="match status" value="1"/>
</dbReference>
<evidence type="ECO:0000256" key="8">
    <source>
        <dbReference type="ARBA" id="ARBA00022741"/>
    </source>
</evidence>
<feature type="compositionally biased region" description="Polar residues" evidence="17">
    <location>
        <begin position="361"/>
        <end position="380"/>
    </location>
</feature>
<organism evidence="20 21">
    <name type="scientific">Morella rubra</name>
    <name type="common">Chinese bayberry</name>
    <dbReference type="NCBI Taxonomy" id="262757"/>
    <lineage>
        <taxon>Eukaryota</taxon>
        <taxon>Viridiplantae</taxon>
        <taxon>Streptophyta</taxon>
        <taxon>Embryophyta</taxon>
        <taxon>Tracheophyta</taxon>
        <taxon>Spermatophyta</taxon>
        <taxon>Magnoliopsida</taxon>
        <taxon>eudicotyledons</taxon>
        <taxon>Gunneridae</taxon>
        <taxon>Pentapetalae</taxon>
        <taxon>rosids</taxon>
        <taxon>fabids</taxon>
        <taxon>Fagales</taxon>
        <taxon>Myricaceae</taxon>
        <taxon>Morella</taxon>
    </lineage>
</organism>
<dbReference type="GO" id="GO:0004674">
    <property type="term" value="F:protein serine/threonine kinase activity"/>
    <property type="evidence" value="ECO:0007669"/>
    <property type="project" value="UniProtKB-KW"/>
</dbReference>
<evidence type="ECO:0000256" key="3">
    <source>
        <dbReference type="ARBA" id="ARBA00022553"/>
    </source>
</evidence>
<keyword evidence="5 18" id="KW-0812">Transmembrane</keyword>
<keyword evidence="10 15" id="KW-0067">ATP-binding</keyword>
<dbReference type="EMBL" id="RXIC02000086">
    <property type="protein sequence ID" value="KAB1201238.1"/>
    <property type="molecule type" value="Genomic_DNA"/>
</dbReference>
<name>A0A6A1UMW5_9ROSI</name>
<dbReference type="PROSITE" id="PS00107">
    <property type="entry name" value="PROTEIN_KINASE_ATP"/>
    <property type="match status" value="1"/>
</dbReference>
<dbReference type="FunFam" id="1.10.510.10:FF:000343">
    <property type="entry name" value="Cysteine-rich receptor-like protein kinase 28"/>
    <property type="match status" value="1"/>
</dbReference>
<evidence type="ECO:0000256" key="15">
    <source>
        <dbReference type="PROSITE-ProRule" id="PRU10141"/>
    </source>
</evidence>
<comment type="caution">
    <text evidence="20">The sequence shown here is derived from an EMBL/GenBank/DDBJ whole genome shotgun (WGS) entry which is preliminary data.</text>
</comment>
<keyword evidence="11 18" id="KW-1133">Transmembrane helix</keyword>
<evidence type="ECO:0000256" key="16">
    <source>
        <dbReference type="RuleBase" id="RU000304"/>
    </source>
</evidence>
<keyword evidence="4" id="KW-0808">Transferase</keyword>
<feature type="region of interest" description="Disordered" evidence="17">
    <location>
        <begin position="361"/>
        <end position="387"/>
    </location>
</feature>
<keyword evidence="9 20" id="KW-0418">Kinase</keyword>
<keyword evidence="8 15" id="KW-0547">Nucleotide-binding</keyword>
<keyword evidence="14" id="KW-0325">Glycoprotein</keyword>
<evidence type="ECO:0000256" key="9">
    <source>
        <dbReference type="ARBA" id="ARBA00022777"/>
    </source>
</evidence>
<keyword evidence="3" id="KW-0597">Phosphoprotein</keyword>
<evidence type="ECO:0000313" key="21">
    <source>
        <dbReference type="Proteomes" id="UP000516437"/>
    </source>
</evidence>
<keyword evidence="12 18" id="KW-0472">Membrane</keyword>
<dbReference type="InterPro" id="IPR001245">
    <property type="entry name" value="Ser-Thr/Tyr_kinase_cat_dom"/>
</dbReference>
<keyword evidence="2 16" id="KW-0723">Serine/threonine-protein kinase</keyword>
<dbReference type="Gene3D" id="1.10.510.10">
    <property type="entry name" value="Transferase(Phosphotransferase) domain 1"/>
    <property type="match status" value="1"/>
</dbReference>
<dbReference type="PROSITE" id="PS50011">
    <property type="entry name" value="PROTEIN_KINASE_DOM"/>
    <property type="match status" value="1"/>
</dbReference>
<dbReference type="InterPro" id="IPR017441">
    <property type="entry name" value="Protein_kinase_ATP_BS"/>
</dbReference>
<keyword evidence="13 20" id="KW-0675">Receptor</keyword>
<dbReference type="SMART" id="SM00220">
    <property type="entry name" value="S_TKc"/>
    <property type="match status" value="1"/>
</dbReference>
<evidence type="ECO:0000256" key="11">
    <source>
        <dbReference type="ARBA" id="ARBA00022989"/>
    </source>
</evidence>
<dbReference type="PANTHER" id="PTHR27002">
    <property type="entry name" value="RECEPTOR-LIKE SERINE/THREONINE-PROTEIN KINASE SD1-8"/>
    <property type="match status" value="1"/>
</dbReference>
<comment type="subcellular location">
    <subcellularLocation>
        <location evidence="1">Membrane</location>
        <topology evidence="1">Single-pass membrane protein</topology>
    </subcellularLocation>
</comment>
<evidence type="ECO:0000256" key="18">
    <source>
        <dbReference type="SAM" id="Phobius"/>
    </source>
</evidence>
<feature type="transmembrane region" description="Helical" evidence="18">
    <location>
        <begin position="14"/>
        <end position="37"/>
    </location>
</feature>
<feature type="domain" description="Protein kinase" evidence="19">
    <location>
        <begin position="72"/>
        <end position="346"/>
    </location>
</feature>
<evidence type="ECO:0000256" key="1">
    <source>
        <dbReference type="ARBA" id="ARBA00004167"/>
    </source>
</evidence>
<dbReference type="OrthoDB" id="4062651at2759"/>
<comment type="similarity">
    <text evidence="16">Belongs to the protein kinase superfamily.</text>
</comment>
<evidence type="ECO:0000313" key="20">
    <source>
        <dbReference type="EMBL" id="KAB1201238.1"/>
    </source>
</evidence>
<feature type="binding site" evidence="15">
    <location>
        <position position="100"/>
    </location>
    <ligand>
        <name>ATP</name>
        <dbReference type="ChEBI" id="CHEBI:30616"/>
    </ligand>
</feature>